<keyword evidence="4 7" id="KW-0812">Transmembrane</keyword>
<sequence length="391" mass="43365">MREIRLRWLLLGELFSSIGMSFIWPLTTIYLHNHLGISLTQVGVILLFYSLANVLGSISGGRLFDRLNPFYLIIGSVTLSFVTMLVLIFNHGWPAFPIALLSLGFASGWSLTMVNSLGTTIHSRDGRYIFNMLYFAQNLGIVAGTAMVGFVYSVSITLLFSIATSLFGAFLVVILTTYHVPAVMHREVQTKTTHHVTLPKANRYIMGSFFFSLVIIWIMYEQWNSNLSVYMTGMGILMRDYSLLWTINAALIVVFQALLNWLANFFTNLYLQVYAGIFFVALSFVTLIFAKDYAHFVIAMVILTMGEATAFPAIPAIVNSLTPAVVKGQYQGMANAWASVGRAFGPLFGGLVIDFGSYTLLFVVAAVANLLVLGLNLVVITGNRRQAEVYK</sequence>
<feature type="domain" description="Major facilitator superfamily (MFS) profile" evidence="8">
    <location>
        <begin position="5"/>
        <end position="384"/>
    </location>
</feature>
<evidence type="ECO:0000313" key="9">
    <source>
        <dbReference type="EMBL" id="RXI78923.1"/>
    </source>
</evidence>
<evidence type="ECO:0000256" key="3">
    <source>
        <dbReference type="ARBA" id="ARBA00022475"/>
    </source>
</evidence>
<feature type="transmembrane region" description="Helical" evidence="7">
    <location>
        <begin position="129"/>
        <end position="152"/>
    </location>
</feature>
<dbReference type="InterPro" id="IPR020846">
    <property type="entry name" value="MFS_dom"/>
</dbReference>
<keyword evidence="6 7" id="KW-0472">Membrane</keyword>
<evidence type="ECO:0000256" key="7">
    <source>
        <dbReference type="SAM" id="Phobius"/>
    </source>
</evidence>
<dbReference type="PANTHER" id="PTHR23517:SF10">
    <property type="entry name" value="MAJOR FACILITATOR SUPERFAMILY (MFS) PROFILE DOMAIN-CONTAINING PROTEIN"/>
    <property type="match status" value="1"/>
</dbReference>
<dbReference type="InterPro" id="IPR050171">
    <property type="entry name" value="MFS_Transporters"/>
</dbReference>
<gene>
    <name evidence="9" type="ORF">DXH47_05270</name>
</gene>
<feature type="transmembrane region" description="Helical" evidence="7">
    <location>
        <begin position="201"/>
        <end position="220"/>
    </location>
</feature>
<evidence type="ECO:0000259" key="8">
    <source>
        <dbReference type="PROSITE" id="PS50850"/>
    </source>
</evidence>
<dbReference type="RefSeq" id="WP_129032244.1">
    <property type="nucleotide sequence ID" value="NZ_QXIL01000007.1"/>
</dbReference>
<dbReference type="AlphaFoldDB" id="A0A4Q0VIB9"/>
<dbReference type="PANTHER" id="PTHR23517">
    <property type="entry name" value="RESISTANCE PROTEIN MDTM, PUTATIVE-RELATED-RELATED"/>
    <property type="match status" value="1"/>
</dbReference>
<keyword evidence="3" id="KW-1003">Cell membrane</keyword>
<feature type="transmembrane region" description="Helical" evidence="7">
    <location>
        <begin position="359"/>
        <end position="381"/>
    </location>
</feature>
<dbReference type="Gene3D" id="1.20.1250.20">
    <property type="entry name" value="MFS general substrate transporter like domains"/>
    <property type="match status" value="2"/>
</dbReference>
<feature type="transmembrane region" description="Helical" evidence="7">
    <location>
        <begin position="296"/>
        <end position="322"/>
    </location>
</feature>
<dbReference type="PROSITE" id="PS50850">
    <property type="entry name" value="MFS"/>
    <property type="match status" value="1"/>
</dbReference>
<dbReference type="EMBL" id="QXIL01000007">
    <property type="protein sequence ID" value="RXI78923.1"/>
    <property type="molecule type" value="Genomic_DNA"/>
</dbReference>
<dbReference type="CDD" id="cd17329">
    <property type="entry name" value="MFS_MdtH_MDR_like"/>
    <property type="match status" value="1"/>
</dbReference>
<accession>A0A4Q0VIB9</accession>
<reference evidence="9 10" key="1">
    <citation type="submission" date="2018-08" db="EMBL/GenBank/DDBJ databases">
        <title>Lactobacillus suantsai sp. nov., isolated from traditional fermented suan-tsai in Taiwan.</title>
        <authorList>
            <person name="Huang C.-H."/>
        </authorList>
    </citation>
    <scope>NUCLEOTIDE SEQUENCE [LARGE SCALE GENOMIC DNA]</scope>
    <source>
        <strain evidence="9 10">BCRC 12945</strain>
    </source>
</reference>
<feature type="transmembrane region" description="Helical" evidence="7">
    <location>
        <begin position="158"/>
        <end position="180"/>
    </location>
</feature>
<feature type="transmembrane region" description="Helical" evidence="7">
    <location>
        <begin position="269"/>
        <end position="290"/>
    </location>
</feature>
<dbReference type="InterPro" id="IPR011701">
    <property type="entry name" value="MFS"/>
</dbReference>
<feature type="transmembrane region" description="Helical" evidence="7">
    <location>
        <begin position="9"/>
        <end position="31"/>
    </location>
</feature>
<organism evidence="9 10">
    <name type="scientific">Levilactobacillus suantsaii</name>
    <dbReference type="NCBI Taxonomy" id="2292255"/>
    <lineage>
        <taxon>Bacteria</taxon>
        <taxon>Bacillati</taxon>
        <taxon>Bacillota</taxon>
        <taxon>Bacilli</taxon>
        <taxon>Lactobacillales</taxon>
        <taxon>Lactobacillaceae</taxon>
        <taxon>Levilactobacillus</taxon>
    </lineage>
</organism>
<dbReference type="Proteomes" id="UP000290602">
    <property type="component" value="Unassembled WGS sequence"/>
</dbReference>
<protein>
    <submittedName>
        <fullName evidence="9">MFS transporter</fullName>
    </submittedName>
</protein>
<keyword evidence="5 7" id="KW-1133">Transmembrane helix</keyword>
<evidence type="ECO:0000256" key="5">
    <source>
        <dbReference type="ARBA" id="ARBA00022989"/>
    </source>
</evidence>
<keyword evidence="10" id="KW-1185">Reference proteome</keyword>
<keyword evidence="2" id="KW-0813">Transport</keyword>
<dbReference type="GO" id="GO:0005886">
    <property type="term" value="C:plasma membrane"/>
    <property type="evidence" value="ECO:0007669"/>
    <property type="project" value="UniProtKB-SubCell"/>
</dbReference>
<proteinExistence type="predicted"/>
<name>A0A4Q0VIB9_9LACO</name>
<comment type="subcellular location">
    <subcellularLocation>
        <location evidence="1">Cell membrane</location>
        <topology evidence="1">Multi-pass membrane protein</topology>
    </subcellularLocation>
</comment>
<comment type="caution">
    <text evidence="9">The sequence shown here is derived from an EMBL/GenBank/DDBJ whole genome shotgun (WGS) entry which is preliminary data.</text>
</comment>
<dbReference type="OrthoDB" id="3268460at2"/>
<feature type="transmembrane region" description="Helical" evidence="7">
    <location>
        <begin position="70"/>
        <end position="89"/>
    </location>
</feature>
<feature type="transmembrane region" description="Helical" evidence="7">
    <location>
        <begin position="334"/>
        <end position="353"/>
    </location>
</feature>
<evidence type="ECO:0000256" key="6">
    <source>
        <dbReference type="ARBA" id="ARBA00023136"/>
    </source>
</evidence>
<feature type="transmembrane region" description="Helical" evidence="7">
    <location>
        <begin position="240"/>
        <end position="262"/>
    </location>
</feature>
<evidence type="ECO:0000313" key="10">
    <source>
        <dbReference type="Proteomes" id="UP000290602"/>
    </source>
</evidence>
<evidence type="ECO:0000256" key="1">
    <source>
        <dbReference type="ARBA" id="ARBA00004651"/>
    </source>
</evidence>
<evidence type="ECO:0000256" key="2">
    <source>
        <dbReference type="ARBA" id="ARBA00022448"/>
    </source>
</evidence>
<dbReference type="SUPFAM" id="SSF103473">
    <property type="entry name" value="MFS general substrate transporter"/>
    <property type="match status" value="1"/>
</dbReference>
<dbReference type="GO" id="GO:0022857">
    <property type="term" value="F:transmembrane transporter activity"/>
    <property type="evidence" value="ECO:0007669"/>
    <property type="project" value="InterPro"/>
</dbReference>
<feature type="transmembrane region" description="Helical" evidence="7">
    <location>
        <begin position="95"/>
        <end position="117"/>
    </location>
</feature>
<dbReference type="Pfam" id="PF07690">
    <property type="entry name" value="MFS_1"/>
    <property type="match status" value="1"/>
</dbReference>
<evidence type="ECO:0000256" key="4">
    <source>
        <dbReference type="ARBA" id="ARBA00022692"/>
    </source>
</evidence>
<feature type="transmembrane region" description="Helical" evidence="7">
    <location>
        <begin position="37"/>
        <end position="58"/>
    </location>
</feature>
<dbReference type="InterPro" id="IPR036259">
    <property type="entry name" value="MFS_trans_sf"/>
</dbReference>